<reference evidence="3" key="1">
    <citation type="submission" date="2022-11" db="UniProtKB">
        <authorList>
            <consortium name="WormBaseParasite"/>
        </authorList>
    </citation>
    <scope>IDENTIFICATION</scope>
</reference>
<evidence type="ECO:0000313" key="3">
    <source>
        <dbReference type="WBParaSite" id="PSAMB.scaffold513size48544.g6475.t2"/>
    </source>
</evidence>
<dbReference type="AlphaFoldDB" id="A0A914WWU8"/>
<dbReference type="WBParaSite" id="PSAMB.scaffold513size48544.g6475.t2">
    <property type="protein sequence ID" value="PSAMB.scaffold513size48544.g6475.t2"/>
    <property type="gene ID" value="PSAMB.scaffold513size48544.g6475"/>
</dbReference>
<accession>A0A914WWU8</accession>
<evidence type="ECO:0000313" key="2">
    <source>
        <dbReference type="Proteomes" id="UP000887566"/>
    </source>
</evidence>
<keyword evidence="2" id="KW-1185">Reference proteome</keyword>
<organism evidence="2 3">
    <name type="scientific">Plectus sambesii</name>
    <dbReference type="NCBI Taxonomy" id="2011161"/>
    <lineage>
        <taxon>Eukaryota</taxon>
        <taxon>Metazoa</taxon>
        <taxon>Ecdysozoa</taxon>
        <taxon>Nematoda</taxon>
        <taxon>Chromadorea</taxon>
        <taxon>Plectida</taxon>
        <taxon>Plectina</taxon>
        <taxon>Plectoidea</taxon>
        <taxon>Plectidae</taxon>
        <taxon>Plectus</taxon>
    </lineage>
</organism>
<feature type="compositionally biased region" description="Polar residues" evidence="1">
    <location>
        <begin position="71"/>
        <end position="83"/>
    </location>
</feature>
<sequence>MQPINYGPSSVVARPRAPTTLTDKRVARGRRSSAFRAFRRGLSRRGSPGASRRVSTHSIPCALPAPPDVSGAQQSRFNDSSVTPPGHARSLCPTSRPFRAPTTTAAAAKGPRATAPRASAPRLRLPSSFAPSYGVNKRATVPPPPLSLQRPTQRPFNVRRHRSSRSTTPETWRYYTRRPSTSASIPPARRSHPRPSRRERRRPPPPAVASSEDIVRPPKRRAHPSTPKNNTSDASGTPFLLPPNVANMLGLFIE</sequence>
<protein>
    <submittedName>
        <fullName evidence="3">Uncharacterized protein</fullName>
    </submittedName>
</protein>
<feature type="compositionally biased region" description="Basic residues" evidence="1">
    <location>
        <begin position="27"/>
        <end position="43"/>
    </location>
</feature>
<feature type="region of interest" description="Disordered" evidence="1">
    <location>
        <begin position="1"/>
        <end position="241"/>
    </location>
</feature>
<name>A0A914WWU8_9BILA</name>
<evidence type="ECO:0000256" key="1">
    <source>
        <dbReference type="SAM" id="MobiDB-lite"/>
    </source>
</evidence>
<dbReference type="Proteomes" id="UP000887566">
    <property type="component" value="Unplaced"/>
</dbReference>
<feature type="compositionally biased region" description="Basic residues" evidence="1">
    <location>
        <begin position="189"/>
        <end position="203"/>
    </location>
</feature>
<feature type="compositionally biased region" description="Polar residues" evidence="1">
    <location>
        <begin position="226"/>
        <end position="235"/>
    </location>
</feature>
<proteinExistence type="predicted"/>
<feature type="compositionally biased region" description="Low complexity" evidence="1">
    <location>
        <begin position="93"/>
        <end position="128"/>
    </location>
</feature>